<dbReference type="AlphaFoldDB" id="A0AAE2BM91"/>
<sequence>MLANYYTGFCCHFLPYFIMQKQGILHHKALFNFATKTNGQIDFEHTMGFGNLFLDTSITKSCQLKATIQCRIGSAVPMMKGTSVLKLSKIKSTLDENVEELSDDDDELCPVDCVLDEYDEQSETVPLFHFYKNGVLLEAFPTRDKERVLEAILKYTASAPQEVESTS</sequence>
<dbReference type="Proteomes" id="UP001289374">
    <property type="component" value="Unassembled WGS sequence"/>
</dbReference>
<dbReference type="PANTHER" id="PTHR47912">
    <property type="entry name" value="THIOREDOXIN-LIKE 4, CHLOROPLASTIC"/>
    <property type="match status" value="1"/>
</dbReference>
<accession>A0AAE2BM91</accession>
<proteinExistence type="predicted"/>
<dbReference type="PANTHER" id="PTHR47912:SF1">
    <property type="entry name" value="THIOREDOXIN-LIKE 4, CHLOROPLASTIC"/>
    <property type="match status" value="1"/>
</dbReference>
<comment type="caution">
    <text evidence="1">The sequence shown here is derived from an EMBL/GenBank/DDBJ whole genome shotgun (WGS) entry which is preliminary data.</text>
</comment>
<reference evidence="1" key="1">
    <citation type="submission" date="2020-06" db="EMBL/GenBank/DDBJ databases">
        <authorList>
            <person name="Li T."/>
            <person name="Hu X."/>
            <person name="Zhang T."/>
            <person name="Song X."/>
            <person name="Zhang H."/>
            <person name="Dai N."/>
            <person name="Sheng W."/>
            <person name="Hou X."/>
            <person name="Wei L."/>
        </authorList>
    </citation>
    <scope>NUCLEOTIDE SEQUENCE</scope>
    <source>
        <strain evidence="1">K16</strain>
        <tissue evidence="1">Leaf</tissue>
    </source>
</reference>
<protein>
    <submittedName>
        <fullName evidence="1">Thioredoxin-like 4, chloroplastic</fullName>
    </submittedName>
</protein>
<name>A0AAE2BM91_9LAMI</name>
<dbReference type="GO" id="GO:0009507">
    <property type="term" value="C:chloroplast"/>
    <property type="evidence" value="ECO:0007669"/>
    <property type="project" value="TreeGrafter"/>
</dbReference>
<organism evidence="1 2">
    <name type="scientific">Sesamum angolense</name>
    <dbReference type="NCBI Taxonomy" id="2727404"/>
    <lineage>
        <taxon>Eukaryota</taxon>
        <taxon>Viridiplantae</taxon>
        <taxon>Streptophyta</taxon>
        <taxon>Embryophyta</taxon>
        <taxon>Tracheophyta</taxon>
        <taxon>Spermatophyta</taxon>
        <taxon>Magnoliopsida</taxon>
        <taxon>eudicotyledons</taxon>
        <taxon>Gunneridae</taxon>
        <taxon>Pentapetalae</taxon>
        <taxon>asterids</taxon>
        <taxon>lamiids</taxon>
        <taxon>Lamiales</taxon>
        <taxon>Pedaliaceae</taxon>
        <taxon>Sesamum</taxon>
    </lineage>
</organism>
<reference evidence="1" key="2">
    <citation type="journal article" date="2024" name="Plant">
        <title>Genomic evolution and insights into agronomic trait innovations of Sesamum species.</title>
        <authorList>
            <person name="Miao H."/>
            <person name="Wang L."/>
            <person name="Qu L."/>
            <person name="Liu H."/>
            <person name="Sun Y."/>
            <person name="Le M."/>
            <person name="Wang Q."/>
            <person name="Wei S."/>
            <person name="Zheng Y."/>
            <person name="Lin W."/>
            <person name="Duan Y."/>
            <person name="Cao H."/>
            <person name="Xiong S."/>
            <person name="Wang X."/>
            <person name="Wei L."/>
            <person name="Li C."/>
            <person name="Ma Q."/>
            <person name="Ju M."/>
            <person name="Zhao R."/>
            <person name="Li G."/>
            <person name="Mu C."/>
            <person name="Tian Q."/>
            <person name="Mei H."/>
            <person name="Zhang T."/>
            <person name="Gao T."/>
            <person name="Zhang H."/>
        </authorList>
    </citation>
    <scope>NUCLEOTIDE SEQUENCE</scope>
    <source>
        <strain evidence="1">K16</strain>
    </source>
</reference>
<evidence type="ECO:0000313" key="2">
    <source>
        <dbReference type="Proteomes" id="UP001289374"/>
    </source>
</evidence>
<dbReference type="InterPro" id="IPR044176">
    <property type="entry name" value="TRL4_chloroplastic"/>
</dbReference>
<keyword evidence="2" id="KW-1185">Reference proteome</keyword>
<gene>
    <name evidence="1" type="ORF">Sango_2119300</name>
</gene>
<dbReference type="EMBL" id="JACGWL010000012">
    <property type="protein sequence ID" value="KAK4390560.1"/>
    <property type="molecule type" value="Genomic_DNA"/>
</dbReference>
<evidence type="ECO:0000313" key="1">
    <source>
        <dbReference type="EMBL" id="KAK4390560.1"/>
    </source>
</evidence>